<dbReference type="HOGENOM" id="CLU_2184002_0_0_1"/>
<protein>
    <submittedName>
        <fullName evidence="1">Unplaced genomic scaffold supercont1.1, whole genome shotgun sequence</fullName>
    </submittedName>
</protein>
<evidence type="ECO:0000313" key="1">
    <source>
        <dbReference type="EMBL" id="KIW86113.1"/>
    </source>
</evidence>
<accession>A0A0D2GYJ3</accession>
<dbReference type="Proteomes" id="UP000053029">
    <property type="component" value="Unassembled WGS sequence"/>
</dbReference>
<dbReference type="EMBL" id="KN846969">
    <property type="protein sequence ID" value="KIW86113.1"/>
    <property type="molecule type" value="Genomic_DNA"/>
</dbReference>
<reference evidence="1 2" key="1">
    <citation type="submission" date="2015-01" db="EMBL/GenBank/DDBJ databases">
        <title>The Genome Sequence of Fonsecaea pedrosoi CBS 271.37.</title>
        <authorList>
            <consortium name="The Broad Institute Genomics Platform"/>
            <person name="Cuomo C."/>
            <person name="de Hoog S."/>
            <person name="Gorbushina A."/>
            <person name="Stielow B."/>
            <person name="Teixiera M."/>
            <person name="Abouelleil A."/>
            <person name="Chapman S.B."/>
            <person name="Priest M."/>
            <person name="Young S.K."/>
            <person name="Wortman J."/>
            <person name="Nusbaum C."/>
            <person name="Birren B."/>
        </authorList>
    </citation>
    <scope>NUCLEOTIDE SEQUENCE [LARGE SCALE GENOMIC DNA]</scope>
    <source>
        <strain evidence="1 2">CBS 271.37</strain>
    </source>
</reference>
<dbReference type="AlphaFoldDB" id="A0A0D2GYJ3"/>
<dbReference type="VEuPathDB" id="FungiDB:Z517_01507"/>
<evidence type="ECO:0000313" key="2">
    <source>
        <dbReference type="Proteomes" id="UP000053029"/>
    </source>
</evidence>
<organism evidence="1 2">
    <name type="scientific">Fonsecaea pedrosoi CBS 271.37</name>
    <dbReference type="NCBI Taxonomy" id="1442368"/>
    <lineage>
        <taxon>Eukaryota</taxon>
        <taxon>Fungi</taxon>
        <taxon>Dikarya</taxon>
        <taxon>Ascomycota</taxon>
        <taxon>Pezizomycotina</taxon>
        <taxon>Eurotiomycetes</taxon>
        <taxon>Chaetothyriomycetidae</taxon>
        <taxon>Chaetothyriales</taxon>
        <taxon>Herpotrichiellaceae</taxon>
        <taxon>Fonsecaea</taxon>
    </lineage>
</organism>
<gene>
    <name evidence="1" type="ORF">Z517_01507</name>
</gene>
<proteinExistence type="predicted"/>
<name>A0A0D2GYJ3_9EURO</name>
<keyword evidence="2" id="KW-1185">Reference proteome</keyword>
<sequence>MSQRLSTSSRDSLYLTDTTTLLLTCMPSRPGSGGQQLHSAEVGVIFLSDASCMHALQATSTHAFEASRRLAGTLTPAMYVPKILGLVTFAPVVPRSRYTDEIISASIFM</sequence>
<dbReference type="RefSeq" id="XP_013289921.1">
    <property type="nucleotide sequence ID" value="XM_013434467.1"/>
</dbReference>
<dbReference type="GeneID" id="25300997"/>